<protein>
    <submittedName>
        <fullName evidence="3">Uncharacterized protein</fullName>
    </submittedName>
</protein>
<feature type="compositionally biased region" description="Polar residues" evidence="1">
    <location>
        <begin position="344"/>
        <end position="360"/>
    </location>
</feature>
<gene>
    <name evidence="3" type="ORF">Ahu01nite_016510</name>
</gene>
<name>A0ABQ3ZIZ7_9ACTN</name>
<evidence type="ECO:0000256" key="2">
    <source>
        <dbReference type="SAM" id="Phobius"/>
    </source>
</evidence>
<feature type="compositionally biased region" description="Acidic residues" evidence="1">
    <location>
        <begin position="315"/>
        <end position="327"/>
    </location>
</feature>
<feature type="compositionally biased region" description="Low complexity" evidence="1">
    <location>
        <begin position="237"/>
        <end position="271"/>
    </location>
</feature>
<reference evidence="3 4" key="1">
    <citation type="submission" date="2021-01" db="EMBL/GenBank/DDBJ databases">
        <title>Whole genome shotgun sequence of Actinoplanes humidus NBRC 14915.</title>
        <authorList>
            <person name="Komaki H."/>
            <person name="Tamura T."/>
        </authorList>
    </citation>
    <scope>NUCLEOTIDE SEQUENCE [LARGE SCALE GENOMIC DNA]</scope>
    <source>
        <strain evidence="3 4">NBRC 14915</strain>
    </source>
</reference>
<feature type="compositionally biased region" description="Polar residues" evidence="1">
    <location>
        <begin position="272"/>
        <end position="286"/>
    </location>
</feature>
<feature type="transmembrane region" description="Helical" evidence="2">
    <location>
        <begin position="51"/>
        <end position="68"/>
    </location>
</feature>
<dbReference type="RefSeq" id="WP_203835811.1">
    <property type="nucleotide sequence ID" value="NZ_BAAATV010000003.1"/>
</dbReference>
<feature type="region of interest" description="Disordered" evidence="1">
    <location>
        <begin position="123"/>
        <end position="199"/>
    </location>
</feature>
<keyword evidence="2" id="KW-0472">Membrane</keyword>
<organism evidence="3 4">
    <name type="scientific">Winogradskya humida</name>
    <dbReference type="NCBI Taxonomy" id="113566"/>
    <lineage>
        <taxon>Bacteria</taxon>
        <taxon>Bacillati</taxon>
        <taxon>Actinomycetota</taxon>
        <taxon>Actinomycetes</taxon>
        <taxon>Micromonosporales</taxon>
        <taxon>Micromonosporaceae</taxon>
        <taxon>Winogradskya</taxon>
    </lineage>
</organism>
<feature type="region of interest" description="Disordered" evidence="1">
    <location>
        <begin position="229"/>
        <end position="400"/>
    </location>
</feature>
<accession>A0ABQ3ZIZ7</accession>
<feature type="compositionally biased region" description="Low complexity" evidence="1">
    <location>
        <begin position="361"/>
        <end position="383"/>
    </location>
</feature>
<dbReference type="EMBL" id="BOMN01000021">
    <property type="protein sequence ID" value="GIE18549.1"/>
    <property type="molecule type" value="Genomic_DNA"/>
</dbReference>
<dbReference type="Proteomes" id="UP000603200">
    <property type="component" value="Unassembled WGS sequence"/>
</dbReference>
<evidence type="ECO:0000256" key="1">
    <source>
        <dbReference type="SAM" id="MobiDB-lite"/>
    </source>
</evidence>
<keyword evidence="2" id="KW-1133">Transmembrane helix</keyword>
<feature type="transmembrane region" description="Helical" evidence="2">
    <location>
        <begin position="75"/>
        <end position="92"/>
    </location>
</feature>
<sequence>MPSPTWAGFHRWRRTRPFWGGLLLLLAGLELFISANQSIGDLEVHFGPEGFLSYLLPLILVLCGVLTWLSPGQRLFYGILGLLTAVYSLIGLNFGGFALGMLLGIIGGALVLAWAPRKPSPAPVAAAHSSPPGDAPLAPDLPYGAPPARPARPVSTPEIVPGLGGGPDTTQVITPGGSAETAKAVPASEPAAERPGHSPHRKALVITLVPLAVTAALLIAGSHAPARADVECPEGLPSRSTSASPPASSAPASSAPASSPAARKIAKKPATVQPSVTPRASTSKSPTPAAEKSDDPEEGDRGNPLTDVWNGLVDGVDDILGGDDEPEAGATPSAEPSADPVPTASVTTPGSPEPSASTPGSHEPSASVPASPEPSTTSGSAAPSPSPSLDEIPCLGPRVFKDGDGSDLPLVAAHPALLESDSLTMYDSTYDGVVDVPTAEGTLKALKFSMDKAVTKPFRLTVQEKGGNITLFESGTLTTEGNVRLYATRFEGKLFGVIPVIFTPEMPPPLTLPVLWFTDVKLQKAFIHCDTLTADPLVMTEKKA</sequence>
<proteinExistence type="predicted"/>
<evidence type="ECO:0000313" key="3">
    <source>
        <dbReference type="EMBL" id="GIE18549.1"/>
    </source>
</evidence>
<comment type="caution">
    <text evidence="3">The sequence shown here is derived from an EMBL/GenBank/DDBJ whole genome shotgun (WGS) entry which is preliminary data.</text>
</comment>
<keyword evidence="2" id="KW-0812">Transmembrane</keyword>
<evidence type="ECO:0000313" key="4">
    <source>
        <dbReference type="Proteomes" id="UP000603200"/>
    </source>
</evidence>
<feature type="compositionally biased region" description="Low complexity" evidence="1">
    <location>
        <begin position="123"/>
        <end position="142"/>
    </location>
</feature>
<dbReference type="Pfam" id="PF19609">
    <property type="entry name" value="DUF6114"/>
    <property type="match status" value="1"/>
</dbReference>
<dbReference type="InterPro" id="IPR046096">
    <property type="entry name" value="DUF6114"/>
</dbReference>
<keyword evidence="4" id="KW-1185">Reference proteome</keyword>